<evidence type="ECO:0000313" key="2">
    <source>
        <dbReference type="Proteomes" id="UP000311382"/>
    </source>
</evidence>
<keyword evidence="2" id="KW-1185">Reference proteome</keyword>
<protein>
    <submittedName>
        <fullName evidence="1">Uncharacterized protein</fullName>
    </submittedName>
</protein>
<name>A0A5C5FMR4_9BASI</name>
<organism evidence="1 2">
    <name type="scientific">Rhodotorula diobovata</name>
    <dbReference type="NCBI Taxonomy" id="5288"/>
    <lineage>
        <taxon>Eukaryota</taxon>
        <taxon>Fungi</taxon>
        <taxon>Dikarya</taxon>
        <taxon>Basidiomycota</taxon>
        <taxon>Pucciniomycotina</taxon>
        <taxon>Microbotryomycetes</taxon>
        <taxon>Sporidiobolales</taxon>
        <taxon>Sporidiobolaceae</taxon>
        <taxon>Rhodotorula</taxon>
    </lineage>
</organism>
<dbReference type="EMBL" id="SOZI01000224">
    <property type="protein sequence ID" value="TNY17244.1"/>
    <property type="molecule type" value="Genomic_DNA"/>
</dbReference>
<comment type="caution">
    <text evidence="1">The sequence shown here is derived from an EMBL/GenBank/DDBJ whole genome shotgun (WGS) entry which is preliminary data.</text>
</comment>
<sequence length="111" mass="12003">MAQWQSVRLVSERSIVRSCVGACLLLPVASAPSASQLLLLASLPASLKLAHCCTKQCGGHRHCPCNQVPLAAAHCFRCLPGECMSAEDREAQVRCPVVLQFWQFLTHCEGA</sequence>
<reference evidence="1 2" key="1">
    <citation type="submission" date="2019-03" db="EMBL/GenBank/DDBJ databases">
        <title>Rhodosporidium diobovatum UCD-FST 08-225 genome sequencing, assembly, and annotation.</title>
        <authorList>
            <person name="Fakankun I.U."/>
            <person name="Fristensky B."/>
            <person name="Levin D.B."/>
        </authorList>
    </citation>
    <scope>NUCLEOTIDE SEQUENCE [LARGE SCALE GENOMIC DNA]</scope>
    <source>
        <strain evidence="1 2">UCD-FST 08-225</strain>
    </source>
</reference>
<proteinExistence type="predicted"/>
<gene>
    <name evidence="1" type="ORF">DMC30DRAFT_406356</name>
</gene>
<dbReference type="AlphaFoldDB" id="A0A5C5FMR4"/>
<dbReference type="Proteomes" id="UP000311382">
    <property type="component" value="Unassembled WGS sequence"/>
</dbReference>
<evidence type="ECO:0000313" key="1">
    <source>
        <dbReference type="EMBL" id="TNY17244.1"/>
    </source>
</evidence>
<accession>A0A5C5FMR4</accession>
<feature type="non-terminal residue" evidence="1">
    <location>
        <position position="1"/>
    </location>
</feature>